<name>A0A0P1B716_PLAHL</name>
<dbReference type="AlphaFoldDB" id="A0A0P1B716"/>
<sequence>MRLRLADYYRKHSAEYVELARPIIKPRKWMCRVGHAMVWFALQLGKKLRFSSRRCQ</sequence>
<evidence type="ECO:0000313" key="2">
    <source>
        <dbReference type="Proteomes" id="UP000054928"/>
    </source>
</evidence>
<keyword evidence="2" id="KW-1185">Reference proteome</keyword>
<dbReference type="RefSeq" id="XP_024586691.1">
    <property type="nucleotide sequence ID" value="XM_024721609.1"/>
</dbReference>
<organism evidence="1 2">
    <name type="scientific">Plasmopara halstedii</name>
    <name type="common">Downy mildew of sunflower</name>
    <dbReference type="NCBI Taxonomy" id="4781"/>
    <lineage>
        <taxon>Eukaryota</taxon>
        <taxon>Sar</taxon>
        <taxon>Stramenopiles</taxon>
        <taxon>Oomycota</taxon>
        <taxon>Peronosporomycetes</taxon>
        <taxon>Peronosporales</taxon>
        <taxon>Peronosporaceae</taxon>
        <taxon>Plasmopara</taxon>
    </lineage>
</organism>
<dbReference type="Proteomes" id="UP000054928">
    <property type="component" value="Unassembled WGS sequence"/>
</dbReference>
<evidence type="ECO:0000313" key="1">
    <source>
        <dbReference type="EMBL" id="CEG50322.1"/>
    </source>
</evidence>
<accession>A0A0P1B716</accession>
<dbReference type="GeneID" id="36403096"/>
<proteinExistence type="predicted"/>
<protein>
    <submittedName>
        <fullName evidence="1">Uncharacterized protein</fullName>
    </submittedName>
</protein>
<dbReference type="EMBL" id="CCYD01003101">
    <property type="protein sequence ID" value="CEG50322.1"/>
    <property type="molecule type" value="Genomic_DNA"/>
</dbReference>
<reference evidence="2" key="1">
    <citation type="submission" date="2014-09" db="EMBL/GenBank/DDBJ databases">
        <authorList>
            <person name="Sharma Rahul"/>
            <person name="Thines Marco"/>
        </authorList>
    </citation>
    <scope>NUCLEOTIDE SEQUENCE [LARGE SCALE GENOMIC DNA]</scope>
</reference>